<organism evidence="1 2">
    <name type="scientific">Polynucleobacter kasalickyi</name>
    <dbReference type="NCBI Taxonomy" id="1938817"/>
    <lineage>
        <taxon>Bacteria</taxon>
        <taxon>Pseudomonadati</taxon>
        <taxon>Pseudomonadota</taxon>
        <taxon>Betaproteobacteria</taxon>
        <taxon>Burkholderiales</taxon>
        <taxon>Burkholderiaceae</taxon>
        <taxon>Polynucleobacter</taxon>
    </lineage>
</organism>
<dbReference type="GO" id="GO:0009360">
    <property type="term" value="C:DNA polymerase III complex"/>
    <property type="evidence" value="ECO:0007669"/>
    <property type="project" value="TreeGrafter"/>
</dbReference>
<proteinExistence type="predicted"/>
<dbReference type="Pfam" id="PF13177">
    <property type="entry name" value="DNA_pol3_delta2"/>
    <property type="match status" value="1"/>
</dbReference>
<dbReference type="GO" id="GO:0006261">
    <property type="term" value="P:DNA-templated DNA replication"/>
    <property type="evidence" value="ECO:0007669"/>
    <property type="project" value="TreeGrafter"/>
</dbReference>
<evidence type="ECO:0000313" key="1">
    <source>
        <dbReference type="EMBL" id="SMC71928.1"/>
    </source>
</evidence>
<dbReference type="SUPFAM" id="SSF52540">
    <property type="entry name" value="P-loop containing nucleoside triphosphate hydrolases"/>
    <property type="match status" value="1"/>
</dbReference>
<dbReference type="STRING" id="1938817.SAMN06296008_11327"/>
<dbReference type="PANTHER" id="PTHR11669:SF8">
    <property type="entry name" value="DNA POLYMERASE III SUBUNIT DELTA"/>
    <property type="match status" value="1"/>
</dbReference>
<accession>A0A1W2BHM9</accession>
<name>A0A1W2BHM9_9BURK</name>
<reference evidence="1 2" key="1">
    <citation type="submission" date="2017-04" db="EMBL/GenBank/DDBJ databases">
        <authorList>
            <person name="Afonso C.L."/>
            <person name="Miller P.J."/>
            <person name="Scott M.A."/>
            <person name="Spackman E."/>
            <person name="Goraichik I."/>
            <person name="Dimitrov K.M."/>
            <person name="Suarez D.L."/>
            <person name="Swayne D.E."/>
        </authorList>
    </citation>
    <scope>NUCLEOTIDE SEQUENCE [LARGE SCALE GENOMIC DNA]</scope>
    <source>
        <strain evidence="1 2">VK13</strain>
    </source>
</reference>
<dbReference type="AlphaFoldDB" id="A0A1W2BHM9"/>
<dbReference type="InterPro" id="IPR027417">
    <property type="entry name" value="P-loop_NTPase"/>
</dbReference>
<protein>
    <submittedName>
        <fullName evidence="1">DNA polymerase III, delta prime subunit</fullName>
    </submittedName>
</protein>
<dbReference type="Gene3D" id="3.40.50.300">
    <property type="entry name" value="P-loop containing nucleotide triphosphate hydrolases"/>
    <property type="match status" value="1"/>
</dbReference>
<dbReference type="InterPro" id="IPR050238">
    <property type="entry name" value="DNA_Rep/Repair_Clamp_Loader"/>
</dbReference>
<dbReference type="RefSeq" id="WP_084284985.1">
    <property type="nucleotide sequence ID" value="NZ_FWXJ01000013.1"/>
</dbReference>
<dbReference type="OrthoDB" id="9811073at2"/>
<dbReference type="Proteomes" id="UP000192708">
    <property type="component" value="Unassembled WGS sequence"/>
</dbReference>
<dbReference type="PANTHER" id="PTHR11669">
    <property type="entry name" value="REPLICATION FACTOR C / DNA POLYMERASE III GAMMA-TAU SUBUNIT"/>
    <property type="match status" value="1"/>
</dbReference>
<keyword evidence="2" id="KW-1185">Reference proteome</keyword>
<gene>
    <name evidence="1" type="ORF">SAMN06296008_11327</name>
</gene>
<sequence>MSGTKGISKEGQSIPGEIHLYPWFEDFYQEFVINGVPNSLLIYGEKDIGKLNFALYLANYLICENKTNHKPCLKCQACRWYSMANHPDFFSILPEDSYHLLPFAVNPDAVVSTSSEDKKQSKYIRIDQVRDILSVNELSSYRGGMRVILIYPVESMRVEAANCLLKSLEEPAENVFYILVTHRLESILPTIRSRCRLLALPKPSQELSIPWLSEQAQLSNKSQSEIEALFLEMGRSPLKVLNAIDGNSFNSTFMLNELCSSSSLDHTKFIDLLSHAELSDLLTCLQKWCIDLYMVYSGVSPRYFPDKQLILKDKVNKLDILELNRFLKLLIQELKLTTHPLFPKVQLEAVLSKYAQLFKS</sequence>
<evidence type="ECO:0000313" key="2">
    <source>
        <dbReference type="Proteomes" id="UP000192708"/>
    </source>
</evidence>
<dbReference type="EMBL" id="FWXJ01000013">
    <property type="protein sequence ID" value="SMC71928.1"/>
    <property type="molecule type" value="Genomic_DNA"/>
</dbReference>